<keyword evidence="2" id="KW-1185">Reference proteome</keyword>
<sequence>MVKSINCVGERKISRLLNQIGKIRRYKMDPELNPTTAGNSLMYQAIEDELLKNFKFLLENGMDVNERIITTGEFNGFTALN</sequence>
<protein>
    <submittedName>
        <fullName evidence="1">Uncharacterized protein</fullName>
    </submittedName>
</protein>
<dbReference type="EMBL" id="CAJNRD030001120">
    <property type="protein sequence ID" value="CAG5092182.1"/>
    <property type="molecule type" value="Genomic_DNA"/>
</dbReference>
<proteinExistence type="predicted"/>
<comment type="caution">
    <text evidence="1">The sequence shown here is derived from an EMBL/GenBank/DDBJ whole genome shotgun (WGS) entry which is preliminary data.</text>
</comment>
<organism evidence="1 2">
    <name type="scientific">Cotesia congregata</name>
    <name type="common">Parasitoid wasp</name>
    <name type="synonym">Apanteles congregatus</name>
    <dbReference type="NCBI Taxonomy" id="51543"/>
    <lineage>
        <taxon>Eukaryota</taxon>
        <taxon>Metazoa</taxon>
        <taxon>Ecdysozoa</taxon>
        <taxon>Arthropoda</taxon>
        <taxon>Hexapoda</taxon>
        <taxon>Insecta</taxon>
        <taxon>Pterygota</taxon>
        <taxon>Neoptera</taxon>
        <taxon>Endopterygota</taxon>
        <taxon>Hymenoptera</taxon>
        <taxon>Apocrita</taxon>
        <taxon>Ichneumonoidea</taxon>
        <taxon>Braconidae</taxon>
        <taxon>Microgastrinae</taxon>
        <taxon>Cotesia</taxon>
    </lineage>
</organism>
<gene>
    <name evidence="1" type="ORF">HICCMSTLAB_LOCUS5965</name>
</gene>
<evidence type="ECO:0000313" key="1">
    <source>
        <dbReference type="EMBL" id="CAG5092182.1"/>
    </source>
</evidence>
<dbReference type="AlphaFoldDB" id="A0A8J2HAT1"/>
<evidence type="ECO:0000313" key="2">
    <source>
        <dbReference type="Proteomes" id="UP000786811"/>
    </source>
</evidence>
<accession>A0A8J2HAT1</accession>
<name>A0A8J2HAT1_COTCN</name>
<dbReference type="Proteomes" id="UP000786811">
    <property type="component" value="Unassembled WGS sequence"/>
</dbReference>
<reference evidence="1" key="1">
    <citation type="submission" date="2021-04" db="EMBL/GenBank/DDBJ databases">
        <authorList>
            <person name="Chebbi M.A.C M."/>
        </authorList>
    </citation>
    <scope>NUCLEOTIDE SEQUENCE</scope>
</reference>